<feature type="domain" description="HTH marR-type" evidence="4">
    <location>
        <begin position="1"/>
        <end position="147"/>
    </location>
</feature>
<evidence type="ECO:0000259" key="4">
    <source>
        <dbReference type="PROSITE" id="PS50995"/>
    </source>
</evidence>
<evidence type="ECO:0000256" key="2">
    <source>
        <dbReference type="ARBA" id="ARBA00023125"/>
    </source>
</evidence>
<dbReference type="RefSeq" id="WP_394831382.1">
    <property type="nucleotide sequence ID" value="NZ_CP089929.1"/>
</dbReference>
<dbReference type="Proteomes" id="UP001374803">
    <property type="component" value="Chromosome"/>
</dbReference>
<evidence type="ECO:0000256" key="1">
    <source>
        <dbReference type="ARBA" id="ARBA00023015"/>
    </source>
</evidence>
<evidence type="ECO:0000313" key="6">
    <source>
        <dbReference type="Proteomes" id="UP001374803"/>
    </source>
</evidence>
<organism evidence="5 6">
    <name type="scientific">Pendulispora rubella</name>
    <dbReference type="NCBI Taxonomy" id="2741070"/>
    <lineage>
        <taxon>Bacteria</taxon>
        <taxon>Pseudomonadati</taxon>
        <taxon>Myxococcota</taxon>
        <taxon>Myxococcia</taxon>
        <taxon>Myxococcales</taxon>
        <taxon>Sorangiineae</taxon>
        <taxon>Pendulisporaceae</taxon>
        <taxon>Pendulispora</taxon>
    </lineage>
</organism>
<dbReference type="InterPro" id="IPR036390">
    <property type="entry name" value="WH_DNA-bd_sf"/>
</dbReference>
<proteinExistence type="predicted"/>
<keyword evidence="1" id="KW-0805">Transcription regulation</keyword>
<gene>
    <name evidence="5" type="ORF">LVJ94_33210</name>
</gene>
<dbReference type="PANTHER" id="PTHR42756">
    <property type="entry name" value="TRANSCRIPTIONAL REGULATOR, MARR"/>
    <property type="match status" value="1"/>
</dbReference>
<evidence type="ECO:0000256" key="3">
    <source>
        <dbReference type="ARBA" id="ARBA00023163"/>
    </source>
</evidence>
<accession>A0ABZ2KSX6</accession>
<dbReference type="PROSITE" id="PS50995">
    <property type="entry name" value="HTH_MARR_2"/>
    <property type="match status" value="1"/>
</dbReference>
<reference evidence="5" key="1">
    <citation type="submission" date="2021-12" db="EMBL/GenBank/DDBJ databases">
        <title>Discovery of the Pendulisporaceae a myxobacterial family with distinct sporulation behavior and unique specialized metabolism.</title>
        <authorList>
            <person name="Garcia R."/>
            <person name="Popoff A."/>
            <person name="Bader C.D."/>
            <person name="Loehr J."/>
            <person name="Walesch S."/>
            <person name="Walt C."/>
            <person name="Boldt J."/>
            <person name="Bunk B."/>
            <person name="Haeckl F.J.F.P.J."/>
            <person name="Gunesch A.P."/>
            <person name="Birkelbach J."/>
            <person name="Nuebel U."/>
            <person name="Pietschmann T."/>
            <person name="Bach T."/>
            <person name="Mueller R."/>
        </authorList>
    </citation>
    <scope>NUCLEOTIDE SEQUENCE</scope>
    <source>
        <strain evidence="5">MSr11367</strain>
    </source>
</reference>
<keyword evidence="6" id="KW-1185">Reference proteome</keyword>
<dbReference type="Pfam" id="PF12802">
    <property type="entry name" value="MarR_2"/>
    <property type="match status" value="1"/>
</dbReference>
<name>A0ABZ2KSX6_9BACT</name>
<dbReference type="SUPFAM" id="SSF46785">
    <property type="entry name" value="Winged helix' DNA-binding domain"/>
    <property type="match status" value="1"/>
</dbReference>
<evidence type="ECO:0000313" key="5">
    <source>
        <dbReference type="EMBL" id="WXB01763.1"/>
    </source>
</evidence>
<dbReference type="InterPro" id="IPR000835">
    <property type="entry name" value="HTH_MarR-typ"/>
</dbReference>
<dbReference type="InterPro" id="IPR036388">
    <property type="entry name" value="WH-like_DNA-bd_sf"/>
</dbReference>
<protein>
    <submittedName>
        <fullName evidence="5">MarR family winged helix-turn-helix transcriptional regulator</fullName>
    </submittedName>
</protein>
<dbReference type="Gene3D" id="1.10.10.10">
    <property type="entry name" value="Winged helix-like DNA-binding domain superfamily/Winged helix DNA-binding domain"/>
    <property type="match status" value="1"/>
</dbReference>
<dbReference type="PANTHER" id="PTHR42756:SF1">
    <property type="entry name" value="TRANSCRIPTIONAL REPRESSOR OF EMRAB OPERON"/>
    <property type="match status" value="1"/>
</dbReference>
<dbReference type="EMBL" id="CP089983">
    <property type="protein sequence ID" value="WXB01763.1"/>
    <property type="molecule type" value="Genomic_DNA"/>
</dbReference>
<sequence>MADFTQMARRIAKECAGMRVRQVARLFTRIYDESLRSVGIQESQLSVLVAAAMFGENGATMGALAGRLVMDRTTLTRNIVPLEKAGYLRVARAAADARARVVLLTHAGERLIEAAYPHWEEGQKRIRRTLGAEQFEGLRAQLSDVVAIADKLEVGG</sequence>
<keyword evidence="3" id="KW-0804">Transcription</keyword>
<dbReference type="SMART" id="SM00347">
    <property type="entry name" value="HTH_MARR"/>
    <property type="match status" value="1"/>
</dbReference>
<keyword evidence="2" id="KW-0238">DNA-binding</keyword>